<evidence type="ECO:0000256" key="1">
    <source>
        <dbReference type="SAM" id="MobiDB-lite"/>
    </source>
</evidence>
<feature type="compositionally biased region" description="Polar residues" evidence="1">
    <location>
        <begin position="809"/>
        <end position="822"/>
    </location>
</feature>
<dbReference type="HOGENOM" id="CLU_007461_0_0_1"/>
<feature type="compositionally biased region" description="Acidic residues" evidence="1">
    <location>
        <begin position="1046"/>
        <end position="1067"/>
    </location>
</feature>
<feature type="region of interest" description="Disordered" evidence="1">
    <location>
        <begin position="348"/>
        <end position="963"/>
    </location>
</feature>
<organism evidence="2 3">
    <name type="scientific">Oidiodendron maius (strain Zn)</name>
    <dbReference type="NCBI Taxonomy" id="913774"/>
    <lineage>
        <taxon>Eukaryota</taxon>
        <taxon>Fungi</taxon>
        <taxon>Dikarya</taxon>
        <taxon>Ascomycota</taxon>
        <taxon>Pezizomycotina</taxon>
        <taxon>Leotiomycetes</taxon>
        <taxon>Leotiomycetes incertae sedis</taxon>
        <taxon>Myxotrichaceae</taxon>
        <taxon>Oidiodendron</taxon>
    </lineage>
</organism>
<feature type="compositionally biased region" description="Basic and acidic residues" evidence="1">
    <location>
        <begin position="446"/>
        <end position="464"/>
    </location>
</feature>
<dbReference type="EMBL" id="KN832873">
    <property type="protein sequence ID" value="KIN03892.1"/>
    <property type="molecule type" value="Genomic_DNA"/>
</dbReference>
<feature type="compositionally biased region" description="Basic and acidic residues" evidence="1">
    <location>
        <begin position="395"/>
        <end position="411"/>
    </location>
</feature>
<feature type="compositionally biased region" description="Polar residues" evidence="1">
    <location>
        <begin position="641"/>
        <end position="652"/>
    </location>
</feature>
<feature type="compositionally biased region" description="Polar residues" evidence="1">
    <location>
        <begin position="268"/>
        <end position="284"/>
    </location>
</feature>
<feature type="compositionally biased region" description="Low complexity" evidence="1">
    <location>
        <begin position="1119"/>
        <end position="1135"/>
    </location>
</feature>
<feature type="compositionally biased region" description="Acidic residues" evidence="1">
    <location>
        <begin position="795"/>
        <end position="804"/>
    </location>
</feature>
<feature type="compositionally biased region" description="Polar residues" evidence="1">
    <location>
        <begin position="716"/>
        <end position="726"/>
    </location>
</feature>
<evidence type="ECO:0000313" key="3">
    <source>
        <dbReference type="Proteomes" id="UP000054321"/>
    </source>
</evidence>
<proteinExistence type="predicted"/>
<feature type="region of interest" description="Disordered" evidence="1">
    <location>
        <begin position="105"/>
        <end position="324"/>
    </location>
</feature>
<dbReference type="STRING" id="913774.A0A0C3HNI3"/>
<feature type="compositionally biased region" description="Low complexity" evidence="1">
    <location>
        <begin position="585"/>
        <end position="596"/>
    </location>
</feature>
<feature type="compositionally biased region" description="Low complexity" evidence="1">
    <location>
        <begin position="893"/>
        <end position="904"/>
    </location>
</feature>
<feature type="compositionally biased region" description="Basic and acidic residues" evidence="1">
    <location>
        <begin position="472"/>
        <end position="567"/>
    </location>
</feature>
<feature type="region of interest" description="Disordered" evidence="1">
    <location>
        <begin position="976"/>
        <end position="1103"/>
    </location>
</feature>
<feature type="compositionally biased region" description="Polar residues" evidence="1">
    <location>
        <begin position="1026"/>
        <end position="1035"/>
    </location>
</feature>
<gene>
    <name evidence="2" type="ORF">OIDMADRAFT_177978</name>
</gene>
<reference evidence="2 3" key="1">
    <citation type="submission" date="2014-04" db="EMBL/GenBank/DDBJ databases">
        <authorList>
            <consortium name="DOE Joint Genome Institute"/>
            <person name="Kuo A."/>
            <person name="Martino E."/>
            <person name="Perotto S."/>
            <person name="Kohler A."/>
            <person name="Nagy L.G."/>
            <person name="Floudas D."/>
            <person name="Copeland A."/>
            <person name="Barry K.W."/>
            <person name="Cichocki N."/>
            <person name="Veneault-Fourrey C."/>
            <person name="LaButti K."/>
            <person name="Lindquist E.A."/>
            <person name="Lipzen A."/>
            <person name="Lundell T."/>
            <person name="Morin E."/>
            <person name="Murat C."/>
            <person name="Sun H."/>
            <person name="Tunlid A."/>
            <person name="Henrissat B."/>
            <person name="Grigoriev I.V."/>
            <person name="Hibbett D.S."/>
            <person name="Martin F."/>
            <person name="Nordberg H.P."/>
            <person name="Cantor M.N."/>
            <person name="Hua S.X."/>
        </authorList>
    </citation>
    <scope>NUCLEOTIDE SEQUENCE [LARGE SCALE GENOMIC DNA]</scope>
    <source>
        <strain evidence="2 3">Zn</strain>
    </source>
</reference>
<dbReference type="InParanoid" id="A0A0C3HNI3"/>
<feature type="compositionally biased region" description="Polar residues" evidence="1">
    <location>
        <begin position="290"/>
        <end position="309"/>
    </location>
</feature>
<feature type="compositionally biased region" description="Basic and acidic residues" evidence="1">
    <location>
        <begin position="1136"/>
        <end position="1146"/>
    </location>
</feature>
<accession>A0A0C3HNI3</accession>
<feature type="compositionally biased region" description="Acidic residues" evidence="1">
    <location>
        <begin position="1086"/>
        <end position="1098"/>
    </location>
</feature>
<feature type="region of interest" description="Disordered" evidence="1">
    <location>
        <begin position="1116"/>
        <end position="1146"/>
    </location>
</feature>
<reference evidence="3" key="2">
    <citation type="submission" date="2015-01" db="EMBL/GenBank/DDBJ databases">
        <title>Evolutionary Origins and Diversification of the Mycorrhizal Mutualists.</title>
        <authorList>
            <consortium name="DOE Joint Genome Institute"/>
            <consortium name="Mycorrhizal Genomics Consortium"/>
            <person name="Kohler A."/>
            <person name="Kuo A."/>
            <person name="Nagy L.G."/>
            <person name="Floudas D."/>
            <person name="Copeland A."/>
            <person name="Barry K.W."/>
            <person name="Cichocki N."/>
            <person name="Veneault-Fourrey C."/>
            <person name="LaButti K."/>
            <person name="Lindquist E.A."/>
            <person name="Lipzen A."/>
            <person name="Lundell T."/>
            <person name="Morin E."/>
            <person name="Murat C."/>
            <person name="Riley R."/>
            <person name="Ohm R."/>
            <person name="Sun H."/>
            <person name="Tunlid A."/>
            <person name="Henrissat B."/>
            <person name="Grigoriev I.V."/>
            <person name="Hibbett D.S."/>
            <person name="Martin F."/>
        </authorList>
    </citation>
    <scope>NUCLEOTIDE SEQUENCE [LARGE SCALE GENOMIC DNA]</scope>
    <source>
        <strain evidence="3">Zn</strain>
    </source>
</reference>
<dbReference type="AlphaFoldDB" id="A0A0C3HNI3"/>
<sequence>MGSPMGPPVVPGFSLRVQLFAPNAYKAGDKPIRCFRVVTSPDVTIRDFCEEASRIHEVNYGQPIAIKKCQDDQEFDVTQSEAVGNLFASAATIRVIQASSTVSIRDSVPPDSALRYDPALLPNSKKRRKRGSGVQANGALSPAFISNKRQRLSDVDPDMPIPSSESDLGGSQGRHSAVTIPDSQQNTGRPGFIRGEIPATVSPPPYPALLHSIEKRPTNQTHHKPAIASKSSAQSVVAPGSPSRLVAPASAPTKSKSTSYHIERATERGTSVSTAATSPLSADQQFPPHNRSTLTAQSRLSGPLSSMRSNGQRGPNQRNNQTVYDVDEIESDSASSSAILDKTKALLKTKKSPLNGRPQHDKANEFNTPPPGNRRNSYLGDQTSTSEPSPTLSSKQREEKQQRHDGAEKYRNTAAEAAKQRFRDVSEQKKREAEEARKAGQAKITELARLKKEEQERVAADKRAAVAATAARLEKERVEKMKSERKAEEDRLAKKKLAEEERLKKAKEQAEGLEKEKNAGIEKQKKSEDKMRRDKAKAEAEAKVEQLRKDQEQKRKAEAAAAEESRNAMEQALAEKTPTQKRKLSSVSLESSKSGSRTGLSPAPRPQSSTPFIPSGKKSALKSSQAILPSSSAPREPPSDVSMTSSQITPTGGQRRVSFNHEVTRIMLSVEDQDSTNLRKAKQTPIKPPIKDQKSSKLQEVPPEKQTYTRILPPGNNFSKAISTTPILPPKKSTSSITPPTSITPKVIVKSASPIPAPPSKNSESQASSAAKGKSNEAQVAEVLENGENTSSEGSDSEDHDSDEINPANILNSAIRPSTLSPKTAAKLEPGLKEQGNQEQEDDIEMGSGQSTPPETRSPVIFNRQPAGLAPVPALELSKAAGEDEEEIQSANDASSSDGGSDNSSVDEDEEDDGDEDEEMDEQESEDLPRSQASSQPNVLADKRTWQKFQSSPSLSDKESTTQDAVDYQLTSSIYEAHTSSPKKTLSKNKSEAASGRPNSQRPKFKIGASLQDLNAAQGMAERNRASTQQTLNENRSLKLVGVEDSGSESEIESGEDTDSESDDEEAASQALEVQLSQARSIPLPDSDEDSSSDSDNEEQFREKMKNELVADLARMVQRSGSQRSVTSMSSSRIGGQDKSRIAGKDIVKAEKKNREKKYLTGYTFSQVR</sequence>
<feature type="compositionally biased region" description="Polar residues" evidence="1">
    <location>
        <begin position="621"/>
        <end position="633"/>
    </location>
</feature>
<name>A0A0C3HNI3_OIDMZ</name>
<feature type="compositionally biased region" description="Low complexity" evidence="1">
    <location>
        <begin position="730"/>
        <end position="754"/>
    </location>
</feature>
<feature type="compositionally biased region" description="Acidic residues" evidence="1">
    <location>
        <begin position="905"/>
        <end position="926"/>
    </location>
</feature>
<dbReference type="OrthoDB" id="3526078at2759"/>
<evidence type="ECO:0000313" key="2">
    <source>
        <dbReference type="EMBL" id="KIN03892.1"/>
    </source>
</evidence>
<dbReference type="Proteomes" id="UP000054321">
    <property type="component" value="Unassembled WGS sequence"/>
</dbReference>
<keyword evidence="3" id="KW-1185">Reference proteome</keyword>
<feature type="compositionally biased region" description="Low complexity" evidence="1">
    <location>
        <begin position="310"/>
        <end position="321"/>
    </location>
</feature>
<feature type="compositionally biased region" description="Low complexity" evidence="1">
    <location>
        <begin position="383"/>
        <end position="394"/>
    </location>
</feature>
<protein>
    <submittedName>
        <fullName evidence="2">Uncharacterized protein</fullName>
    </submittedName>
</protein>
<feature type="compositionally biased region" description="Basic and acidic residues" evidence="1">
    <location>
        <begin position="418"/>
        <end position="438"/>
    </location>
</feature>